<dbReference type="AlphaFoldDB" id="A0A1H0JTS0"/>
<keyword evidence="2" id="KW-1185">Reference proteome</keyword>
<accession>A0A1H0JTS0</accession>
<evidence type="ECO:0000313" key="1">
    <source>
        <dbReference type="EMBL" id="SDO46801.1"/>
    </source>
</evidence>
<dbReference type="SUPFAM" id="SSF51338">
    <property type="entry name" value="Composite domain of metallo-dependent hydrolases"/>
    <property type="match status" value="1"/>
</dbReference>
<dbReference type="GO" id="GO:0016810">
    <property type="term" value="F:hydrolase activity, acting on carbon-nitrogen (but not peptide) bonds"/>
    <property type="evidence" value="ECO:0007669"/>
    <property type="project" value="InterPro"/>
</dbReference>
<evidence type="ECO:0000313" key="2">
    <source>
        <dbReference type="Proteomes" id="UP000199691"/>
    </source>
</evidence>
<gene>
    <name evidence="1" type="ORF">SAMN05421507_102624</name>
</gene>
<evidence type="ECO:0008006" key="3">
    <source>
        <dbReference type="Google" id="ProtNLM"/>
    </source>
</evidence>
<dbReference type="RefSeq" id="WP_090096589.1">
    <property type="nucleotide sequence ID" value="NZ_FNIX01000002.1"/>
</dbReference>
<dbReference type="Gene3D" id="2.30.40.10">
    <property type="entry name" value="Urease, subunit C, domain 1"/>
    <property type="match status" value="1"/>
</dbReference>
<reference evidence="2" key="1">
    <citation type="submission" date="2016-10" db="EMBL/GenBank/DDBJ databases">
        <authorList>
            <person name="Varghese N."/>
            <person name="Submissions S."/>
        </authorList>
    </citation>
    <scope>NUCLEOTIDE SEQUENCE [LARGE SCALE GENOMIC DNA]</scope>
    <source>
        <strain evidence="2">CGMCC 4.6609</strain>
    </source>
</reference>
<organism evidence="1 2">
    <name type="scientific">Lentzea jiangxiensis</name>
    <dbReference type="NCBI Taxonomy" id="641025"/>
    <lineage>
        <taxon>Bacteria</taxon>
        <taxon>Bacillati</taxon>
        <taxon>Actinomycetota</taxon>
        <taxon>Actinomycetes</taxon>
        <taxon>Pseudonocardiales</taxon>
        <taxon>Pseudonocardiaceae</taxon>
        <taxon>Lentzea</taxon>
    </lineage>
</organism>
<dbReference type="STRING" id="641025.SAMN05421507_102624"/>
<proteinExistence type="predicted"/>
<dbReference type="Proteomes" id="UP000199691">
    <property type="component" value="Unassembled WGS sequence"/>
</dbReference>
<dbReference type="EMBL" id="FNIX01000002">
    <property type="protein sequence ID" value="SDO46801.1"/>
    <property type="molecule type" value="Genomic_DNA"/>
</dbReference>
<protein>
    <recommendedName>
        <fullName evidence="3">Amidohydrolase family protein</fullName>
    </recommendedName>
</protein>
<dbReference type="InterPro" id="IPR011059">
    <property type="entry name" value="Metal-dep_hydrolase_composite"/>
</dbReference>
<name>A0A1H0JTS0_9PSEU</name>
<sequence length="81" mass="8334">MDAVVVDGSGRDPCDVAVTVEDGRITELQAATTSCLCALAPGEQADLVLWNGNPLDAPAVFADPANAVLAVQTGRVVKDLR</sequence>